<evidence type="ECO:0000313" key="1">
    <source>
        <dbReference type="EMBL" id="JAD31210.1"/>
    </source>
</evidence>
<dbReference type="AlphaFoldDB" id="A0A0A8Z389"/>
<reference evidence="1" key="2">
    <citation type="journal article" date="2015" name="Data Brief">
        <title>Shoot transcriptome of the giant reed, Arundo donax.</title>
        <authorList>
            <person name="Barrero R.A."/>
            <person name="Guerrero F.D."/>
            <person name="Moolhuijzen P."/>
            <person name="Goolsby J.A."/>
            <person name="Tidwell J."/>
            <person name="Bellgard S.E."/>
            <person name="Bellgard M.I."/>
        </authorList>
    </citation>
    <scope>NUCLEOTIDE SEQUENCE</scope>
    <source>
        <tissue evidence="1">Shoot tissue taken approximately 20 cm above the soil surface</tissue>
    </source>
</reference>
<reference evidence="1" key="1">
    <citation type="submission" date="2014-09" db="EMBL/GenBank/DDBJ databases">
        <authorList>
            <person name="Magalhaes I.L.F."/>
            <person name="Oliveira U."/>
            <person name="Santos F.R."/>
            <person name="Vidigal T.H.D.A."/>
            <person name="Brescovit A.D."/>
            <person name="Santos A.J."/>
        </authorList>
    </citation>
    <scope>NUCLEOTIDE SEQUENCE</scope>
    <source>
        <tissue evidence="1">Shoot tissue taken approximately 20 cm above the soil surface</tissue>
    </source>
</reference>
<dbReference type="EMBL" id="GBRH01266685">
    <property type="protein sequence ID" value="JAD31210.1"/>
    <property type="molecule type" value="Transcribed_RNA"/>
</dbReference>
<sequence>MLTKREGTSFTLFAFFY</sequence>
<accession>A0A0A8Z389</accession>
<name>A0A0A8Z389_ARUDO</name>
<protein>
    <submittedName>
        <fullName evidence="1">Uncharacterized protein</fullName>
    </submittedName>
</protein>
<organism evidence="1">
    <name type="scientific">Arundo donax</name>
    <name type="common">Giant reed</name>
    <name type="synonym">Donax arundinaceus</name>
    <dbReference type="NCBI Taxonomy" id="35708"/>
    <lineage>
        <taxon>Eukaryota</taxon>
        <taxon>Viridiplantae</taxon>
        <taxon>Streptophyta</taxon>
        <taxon>Embryophyta</taxon>
        <taxon>Tracheophyta</taxon>
        <taxon>Spermatophyta</taxon>
        <taxon>Magnoliopsida</taxon>
        <taxon>Liliopsida</taxon>
        <taxon>Poales</taxon>
        <taxon>Poaceae</taxon>
        <taxon>PACMAD clade</taxon>
        <taxon>Arundinoideae</taxon>
        <taxon>Arundineae</taxon>
        <taxon>Arundo</taxon>
    </lineage>
</organism>
<proteinExistence type="predicted"/>